<keyword evidence="6" id="KW-1185">Reference proteome</keyword>
<dbReference type="Proteomes" id="UP000515847">
    <property type="component" value="Chromosome"/>
</dbReference>
<gene>
    <name evidence="5" type="ORF">BR63_18210</name>
</gene>
<sequence length="319" mass="34832">MKKLIGSLLIVLLLFSILGCSKAGNNKKVSLKLGLLSIEDNLPFFVAEKEGLFAKHGIEVQLIPFNSARDRDIALEAGEIQGELADLLAAALFKKGGTPVKVVSLGLGATPQEGRFAILSSPGSGITTPQQLKGIPIAISQNTIIHYLAEEMLKEVGIAPSELNFQSIPDMKIRLDALLAGKDVKAALLPDPLATLAEKSGAVVVVDDAKLKNNLSQTVILFREDTLKKYPESVKRILQAYEEAAGKLNESPEKYKELIIEKARIPKPLENSYTIPKYSPLVLPTKAMVERVMNWMQNKGLIDKAYSYEEIVAPGYLQR</sequence>
<evidence type="ECO:0000256" key="3">
    <source>
        <dbReference type="ARBA" id="ARBA00022729"/>
    </source>
</evidence>
<proteinExistence type="inferred from homology"/>
<dbReference type="KEGG" id="tfr:BR63_18210"/>
<keyword evidence="3" id="KW-0732">Signal</keyword>
<evidence type="ECO:0000256" key="2">
    <source>
        <dbReference type="ARBA" id="ARBA00010742"/>
    </source>
</evidence>
<accession>A0A7G6E7H3</accession>
<comment type="similarity">
    <text evidence="2">Belongs to the bacterial solute-binding protein SsuA/TauA family.</text>
</comment>
<dbReference type="InterPro" id="IPR015168">
    <property type="entry name" value="SsuA/THI5"/>
</dbReference>
<dbReference type="RefSeq" id="WP_034420492.1">
    <property type="nucleotide sequence ID" value="NZ_CP045798.1"/>
</dbReference>
<dbReference type="PANTHER" id="PTHR30024:SF47">
    <property type="entry name" value="TAURINE-BINDING PERIPLASMIC PROTEIN"/>
    <property type="match status" value="1"/>
</dbReference>
<name>A0A7G6E7H3_THEFR</name>
<dbReference type="PROSITE" id="PS51257">
    <property type="entry name" value="PROKAR_LIPOPROTEIN"/>
    <property type="match status" value="1"/>
</dbReference>
<dbReference type="EMBL" id="CP045798">
    <property type="protein sequence ID" value="QNB48027.1"/>
    <property type="molecule type" value="Genomic_DNA"/>
</dbReference>
<reference evidence="5 6" key="1">
    <citation type="journal article" date="2019" name="Front. Microbiol.">
        <title>Thermoanaerosceptrum fracticalcis gen. nov. sp. nov., a Novel Fumarate-Fermenting Microorganism From a Deep Fractured Carbonate Aquifer of the US Great Basin.</title>
        <authorList>
            <person name="Hamilton-Brehm S.D."/>
            <person name="Stewart L.E."/>
            <person name="Zavarin M."/>
            <person name="Caldwell M."/>
            <person name="Lawson P.A."/>
            <person name="Onstott T.C."/>
            <person name="Grzymski J."/>
            <person name="Neveux I."/>
            <person name="Lollar B.S."/>
            <person name="Russell C.E."/>
            <person name="Moser D.P."/>
        </authorList>
    </citation>
    <scope>NUCLEOTIDE SEQUENCE [LARGE SCALE GENOMIC DNA]</scope>
    <source>
        <strain evidence="5 6">DRI-13</strain>
    </source>
</reference>
<dbReference type="SUPFAM" id="SSF53850">
    <property type="entry name" value="Periplasmic binding protein-like II"/>
    <property type="match status" value="1"/>
</dbReference>
<evidence type="ECO:0000313" key="6">
    <source>
        <dbReference type="Proteomes" id="UP000515847"/>
    </source>
</evidence>
<dbReference type="GO" id="GO:0042597">
    <property type="term" value="C:periplasmic space"/>
    <property type="evidence" value="ECO:0007669"/>
    <property type="project" value="UniProtKB-SubCell"/>
</dbReference>
<evidence type="ECO:0000256" key="1">
    <source>
        <dbReference type="ARBA" id="ARBA00004418"/>
    </source>
</evidence>
<feature type="domain" description="SsuA/THI5-like" evidence="4">
    <location>
        <begin position="42"/>
        <end position="254"/>
    </location>
</feature>
<dbReference type="AlphaFoldDB" id="A0A7G6E7H3"/>
<organism evidence="5 6">
    <name type="scientific">Thermanaerosceptrum fracticalcis</name>
    <dbReference type="NCBI Taxonomy" id="1712410"/>
    <lineage>
        <taxon>Bacteria</taxon>
        <taxon>Bacillati</taxon>
        <taxon>Bacillota</taxon>
        <taxon>Clostridia</taxon>
        <taxon>Eubacteriales</taxon>
        <taxon>Peptococcaceae</taxon>
        <taxon>Thermanaerosceptrum</taxon>
    </lineage>
</organism>
<dbReference type="Pfam" id="PF09084">
    <property type="entry name" value="NMT1"/>
    <property type="match status" value="1"/>
</dbReference>
<protein>
    <submittedName>
        <fullName evidence="5">Metal ABC transporter substrate-binding protein</fullName>
    </submittedName>
</protein>
<dbReference type="Gene3D" id="3.40.190.10">
    <property type="entry name" value="Periplasmic binding protein-like II"/>
    <property type="match status" value="2"/>
</dbReference>
<dbReference type="PANTHER" id="PTHR30024">
    <property type="entry name" value="ALIPHATIC SULFONATES-BINDING PROTEIN-RELATED"/>
    <property type="match status" value="1"/>
</dbReference>
<dbReference type="OrthoDB" id="9815602at2"/>
<comment type="subcellular location">
    <subcellularLocation>
        <location evidence="1">Periplasm</location>
    </subcellularLocation>
</comment>
<evidence type="ECO:0000259" key="4">
    <source>
        <dbReference type="Pfam" id="PF09084"/>
    </source>
</evidence>
<evidence type="ECO:0000313" key="5">
    <source>
        <dbReference type="EMBL" id="QNB48027.1"/>
    </source>
</evidence>